<organism evidence="2 3">
    <name type="scientific">Uliginosibacterium aquaticum</name>
    <dbReference type="NCBI Taxonomy" id="2731212"/>
    <lineage>
        <taxon>Bacteria</taxon>
        <taxon>Pseudomonadati</taxon>
        <taxon>Pseudomonadota</taxon>
        <taxon>Betaproteobacteria</taxon>
        <taxon>Rhodocyclales</taxon>
        <taxon>Zoogloeaceae</taxon>
        <taxon>Uliginosibacterium</taxon>
    </lineage>
</organism>
<evidence type="ECO:0000256" key="1">
    <source>
        <dbReference type="SAM" id="Phobius"/>
    </source>
</evidence>
<keyword evidence="1" id="KW-1133">Transmembrane helix</keyword>
<accession>A0ABX2IGW9</accession>
<name>A0ABX2IGW9_9RHOO</name>
<reference evidence="2 3" key="1">
    <citation type="submission" date="2020-06" db="EMBL/GenBank/DDBJ databases">
        <title>Draft genome of Uliginosibacterium sp. IMCC34675.</title>
        <authorList>
            <person name="Song J."/>
        </authorList>
    </citation>
    <scope>NUCLEOTIDE SEQUENCE [LARGE SCALE GENOMIC DNA]</scope>
    <source>
        <strain evidence="2 3">IMCC34675</strain>
    </source>
</reference>
<keyword evidence="3" id="KW-1185">Reference proteome</keyword>
<proteinExistence type="predicted"/>
<dbReference type="CDD" id="cd09910">
    <property type="entry name" value="NGN-insert_like"/>
    <property type="match status" value="1"/>
</dbReference>
<comment type="caution">
    <text evidence="2">The sequence shown here is derived from an EMBL/GenBank/DDBJ whole genome shotgun (WGS) entry which is preliminary data.</text>
</comment>
<dbReference type="Proteomes" id="UP000778523">
    <property type="component" value="Unassembled WGS sequence"/>
</dbReference>
<protein>
    <submittedName>
        <fullName evidence="2">NusG domain II-containing protein</fullName>
    </submittedName>
</protein>
<evidence type="ECO:0000313" key="2">
    <source>
        <dbReference type="EMBL" id="NSL55998.1"/>
    </source>
</evidence>
<dbReference type="EMBL" id="JABCSC020000003">
    <property type="protein sequence ID" value="NSL55998.1"/>
    <property type="molecule type" value="Genomic_DNA"/>
</dbReference>
<keyword evidence="1" id="KW-0472">Membrane</keyword>
<dbReference type="Pfam" id="PF07009">
    <property type="entry name" value="NusG_II"/>
    <property type="match status" value="1"/>
</dbReference>
<dbReference type="Gene3D" id="2.60.320.10">
    <property type="entry name" value="N-utilization substance G protein NusG, insert domain"/>
    <property type="match status" value="1"/>
</dbReference>
<dbReference type="RefSeq" id="WP_170022356.1">
    <property type="nucleotide sequence ID" value="NZ_JABCSC020000003.1"/>
</dbReference>
<gene>
    <name evidence="2" type="ORF">HJ583_013235</name>
</gene>
<evidence type="ECO:0000313" key="3">
    <source>
        <dbReference type="Proteomes" id="UP000778523"/>
    </source>
</evidence>
<sequence length="127" mass="13422">MAVRAWLALLRPGDYLTVLVAVAATVLAALQLWGPDRPSLAVVRAGGKIVASLPLDRPGGIEVMGPLGKTLIEVQPGRARVVSDPGPRQYCVKQGWLTRSGAAAICAPNEVSLQLQGRSESYDSLSY</sequence>
<feature type="transmembrane region" description="Helical" evidence="1">
    <location>
        <begin position="15"/>
        <end position="34"/>
    </location>
</feature>
<keyword evidence="1" id="KW-0812">Transmembrane</keyword>
<dbReference type="InterPro" id="IPR038690">
    <property type="entry name" value="NusG_2_sf"/>
</dbReference>